<name>A0A518BGD8_9BACT</name>
<gene>
    <name evidence="1" type="ORF">Pla133_11230</name>
</gene>
<organism evidence="1 2">
    <name type="scientific">Engelhardtia mirabilis</name>
    <dbReference type="NCBI Taxonomy" id="2528011"/>
    <lineage>
        <taxon>Bacteria</taxon>
        <taxon>Pseudomonadati</taxon>
        <taxon>Planctomycetota</taxon>
        <taxon>Planctomycetia</taxon>
        <taxon>Planctomycetia incertae sedis</taxon>
        <taxon>Engelhardtia</taxon>
    </lineage>
</organism>
<dbReference type="SUPFAM" id="SSF89550">
    <property type="entry name" value="PHP domain-like"/>
    <property type="match status" value="1"/>
</dbReference>
<protein>
    <recommendedName>
        <fullName evidence="3">DUF3604 domain-containing protein</fullName>
    </recommendedName>
</protein>
<dbReference type="InterPro" id="IPR016195">
    <property type="entry name" value="Pol/histidinol_Pase-like"/>
</dbReference>
<evidence type="ECO:0008006" key="3">
    <source>
        <dbReference type="Google" id="ProtNLM"/>
    </source>
</evidence>
<dbReference type="RefSeq" id="WP_145063267.1">
    <property type="nucleotide sequence ID" value="NZ_CP036287.1"/>
</dbReference>
<evidence type="ECO:0000313" key="2">
    <source>
        <dbReference type="Proteomes" id="UP000316921"/>
    </source>
</evidence>
<sequence>MVEPPPESPAPGPVPGHHWLTPVGQTAGEPAACVDGAGRLWASWMAWTDDGPRLEVQCLERVAEGWRSLASATVADGNRGLGLASLAALGDGAFCVFETRVDGGTSVVGRSLELDGDRIALGPAEELAPGGLEPQLAVAPDGRLTLAWQAIVDGQYDIHWRRRAPGGAWSAAVNATDTPWDEWSPRVASGPGGQTWLAWDAFVDDTFDVFCAGPLGAAESRTLCLAGGPEYQGYPSLVVDGHGQPWVAWESFRDFGHAGPLRDSRTTNLARVDPDGRVRSVPLPDNTAARSQFPHLFACAEGLVMTVRRLDPPYRPREGKGSQNLSGTHHSWRTWAIRFGDAAAGPEPVPCSIGDNEATNRMVSVDGRVFCVQASDDRERFFDAIELWNVPIEQPWRVGVTELGAPTGWPELGEALDPAPLAGPTATGRRPKVDGWLFGDLHRHTHLSRCAGPSDGTGLDNYRYARGPGGLDFVSINDHFQHLTQWSWWRSLRDVERFHAPPGLVVLPGIERNVSGWGHQNLVYLDPQEARVDEDGWNMEAQHASSLEPGRVVAIPHMLSSASNRFLPAFMDSALHPVIELYQATRGSYEGPQLPYGARDMHPAGPFVEHFLAVGGPLGFIGSSDHGESGDGYCALIGAEPTREGVIGALVDRSTIASTARCAASLSIGDLRGGEMGAAPALATAVVEVVSSAAPVATIELVVGGQVVRRLDGNQDGSQGGGAELIVIGTQNRPAREEMPLLANFKGGRILSGALRRGEREGAGFEIVDPQTLRLWSNRQRADVVLAVQWDEEARAVTMRFNEHRERVLFKFLDPGRAYRLADLQNGLESVWRIGVPLADPQPVTTIEGLELAAGDAVYARIVFRDGNVVWTSPIRIDEVID</sequence>
<reference evidence="1 2" key="1">
    <citation type="submission" date="2019-02" db="EMBL/GenBank/DDBJ databases">
        <title>Deep-cultivation of Planctomycetes and their phenomic and genomic characterization uncovers novel biology.</title>
        <authorList>
            <person name="Wiegand S."/>
            <person name="Jogler M."/>
            <person name="Boedeker C."/>
            <person name="Pinto D."/>
            <person name="Vollmers J."/>
            <person name="Rivas-Marin E."/>
            <person name="Kohn T."/>
            <person name="Peeters S.H."/>
            <person name="Heuer A."/>
            <person name="Rast P."/>
            <person name="Oberbeckmann S."/>
            <person name="Bunk B."/>
            <person name="Jeske O."/>
            <person name="Meyerdierks A."/>
            <person name="Storesund J.E."/>
            <person name="Kallscheuer N."/>
            <person name="Luecker S."/>
            <person name="Lage O.M."/>
            <person name="Pohl T."/>
            <person name="Merkel B.J."/>
            <person name="Hornburger P."/>
            <person name="Mueller R.-W."/>
            <person name="Bruemmer F."/>
            <person name="Labrenz M."/>
            <person name="Spormann A.M."/>
            <person name="Op den Camp H."/>
            <person name="Overmann J."/>
            <person name="Amann R."/>
            <person name="Jetten M.S.M."/>
            <person name="Mascher T."/>
            <person name="Medema M.H."/>
            <person name="Devos D.P."/>
            <person name="Kaster A.-K."/>
            <person name="Ovreas L."/>
            <person name="Rohde M."/>
            <person name="Galperin M.Y."/>
            <person name="Jogler C."/>
        </authorList>
    </citation>
    <scope>NUCLEOTIDE SEQUENCE [LARGE SCALE GENOMIC DNA]</scope>
    <source>
        <strain evidence="1 2">Pla133</strain>
    </source>
</reference>
<evidence type="ECO:0000313" key="1">
    <source>
        <dbReference type="EMBL" id="QDU66057.1"/>
    </source>
</evidence>
<proteinExistence type="predicted"/>
<keyword evidence="2" id="KW-1185">Reference proteome</keyword>
<dbReference type="Proteomes" id="UP000316921">
    <property type="component" value="Chromosome"/>
</dbReference>
<dbReference type="EMBL" id="CP036287">
    <property type="protein sequence ID" value="QDU66057.1"/>
    <property type="molecule type" value="Genomic_DNA"/>
</dbReference>
<dbReference type="AlphaFoldDB" id="A0A518BGD8"/>
<dbReference type="Gene3D" id="3.20.20.140">
    <property type="entry name" value="Metal-dependent hydrolases"/>
    <property type="match status" value="1"/>
</dbReference>
<dbReference type="KEGG" id="pbap:Pla133_11230"/>
<accession>A0A518BGD8</accession>